<accession>I5ASY5</accession>
<dbReference type="SMART" id="SM00530">
    <property type="entry name" value="HTH_XRE"/>
    <property type="match status" value="1"/>
</dbReference>
<dbReference type="Proteomes" id="UP000005753">
    <property type="component" value="Chromosome"/>
</dbReference>
<organism evidence="2 3">
    <name type="scientific">Eubacterium cellulosolvens (strain ATCC 43171 / JCM 9499 / 6)</name>
    <name type="common">Cillobacterium cellulosolvens</name>
    <dbReference type="NCBI Taxonomy" id="633697"/>
    <lineage>
        <taxon>Bacteria</taxon>
        <taxon>Bacillati</taxon>
        <taxon>Bacillota</taxon>
        <taxon>Clostridia</taxon>
        <taxon>Eubacteriales</taxon>
        <taxon>Eubacteriaceae</taxon>
        <taxon>Eubacterium</taxon>
    </lineage>
</organism>
<dbReference type="STRING" id="633697.EubceDRAFT1_1090"/>
<protein>
    <submittedName>
        <fullName evidence="2">Putative transcriptional regulator</fullName>
    </submittedName>
</protein>
<reference evidence="2 3" key="1">
    <citation type="submission" date="2010-08" db="EMBL/GenBank/DDBJ databases">
        <authorList>
            <consortium name="US DOE Joint Genome Institute (JGI-PGF)"/>
            <person name="Lucas S."/>
            <person name="Copeland A."/>
            <person name="Lapidus A."/>
            <person name="Cheng J.-F."/>
            <person name="Bruce D."/>
            <person name="Goodwin L."/>
            <person name="Pitluck S."/>
            <person name="Land M.L."/>
            <person name="Hauser L."/>
            <person name="Chang Y.-J."/>
            <person name="Anderson I.J."/>
            <person name="Johnson E."/>
            <person name="Mulhopadhyay B."/>
            <person name="Kyrpides N."/>
            <person name="Woyke T.J."/>
        </authorList>
    </citation>
    <scope>NUCLEOTIDE SEQUENCE [LARGE SCALE GENOMIC DNA]</scope>
    <source>
        <strain evidence="2 3">6</strain>
    </source>
</reference>
<dbReference type="InterPro" id="IPR010982">
    <property type="entry name" value="Lambda_DNA-bd_dom_sf"/>
</dbReference>
<dbReference type="GO" id="GO:0003677">
    <property type="term" value="F:DNA binding"/>
    <property type="evidence" value="ECO:0007669"/>
    <property type="project" value="InterPro"/>
</dbReference>
<evidence type="ECO:0000313" key="3">
    <source>
        <dbReference type="Proteomes" id="UP000005753"/>
    </source>
</evidence>
<dbReference type="OrthoDB" id="1779400at2"/>
<dbReference type="CDD" id="cd00093">
    <property type="entry name" value="HTH_XRE"/>
    <property type="match status" value="1"/>
</dbReference>
<dbReference type="Pfam" id="PF13560">
    <property type="entry name" value="HTH_31"/>
    <property type="match status" value="1"/>
</dbReference>
<dbReference type="SUPFAM" id="SSF47413">
    <property type="entry name" value="lambda repressor-like DNA-binding domains"/>
    <property type="match status" value="1"/>
</dbReference>
<keyword evidence="3" id="KW-1185">Reference proteome</keyword>
<gene>
    <name evidence="2" type="ORF">EubceDRAFT1_1090</name>
</gene>
<proteinExistence type="predicted"/>
<sequence length="139" mass="16144">MHDNELYILDEREDTYRFDHLGETLKILRKHLGKTQREIADDLNCTPGYISNMETGRTALSTRVLSYYARKSGMTIDDILAGKTPGYDRSYADIQLQEAVTHLSYTKKKCLLDTIRLWKNAEAEEERLIRAELEKGEEE</sequence>
<dbReference type="AlphaFoldDB" id="I5ASY5"/>
<dbReference type="InterPro" id="IPR001387">
    <property type="entry name" value="Cro/C1-type_HTH"/>
</dbReference>
<feature type="domain" description="HTH cro/C1-type" evidence="1">
    <location>
        <begin position="25"/>
        <end position="79"/>
    </location>
</feature>
<evidence type="ECO:0000313" key="2">
    <source>
        <dbReference type="EMBL" id="EIM56908.1"/>
    </source>
</evidence>
<dbReference type="Gene3D" id="1.10.260.40">
    <property type="entry name" value="lambda repressor-like DNA-binding domains"/>
    <property type="match status" value="1"/>
</dbReference>
<name>I5ASY5_EUBC6</name>
<dbReference type="EMBL" id="CM001487">
    <property type="protein sequence ID" value="EIM56908.1"/>
    <property type="molecule type" value="Genomic_DNA"/>
</dbReference>
<dbReference type="HOGENOM" id="CLU_066192_17_2_9"/>
<dbReference type="PROSITE" id="PS50943">
    <property type="entry name" value="HTH_CROC1"/>
    <property type="match status" value="1"/>
</dbReference>
<reference evidence="2 3" key="2">
    <citation type="submission" date="2012-02" db="EMBL/GenBank/DDBJ databases">
        <title>Improved High-Quality Draft sequence of Eubacterium cellulosolvens 6.</title>
        <authorList>
            <consortium name="US DOE Joint Genome Institute"/>
            <person name="Lucas S."/>
            <person name="Han J."/>
            <person name="Lapidus A."/>
            <person name="Cheng J.-F."/>
            <person name="Goodwin L."/>
            <person name="Pitluck S."/>
            <person name="Peters L."/>
            <person name="Mikhailova N."/>
            <person name="Gu W."/>
            <person name="Detter J.C."/>
            <person name="Han C."/>
            <person name="Tapia R."/>
            <person name="Land M."/>
            <person name="Hauser L."/>
            <person name="Kyrpides N."/>
            <person name="Ivanova N."/>
            <person name="Pagani I."/>
            <person name="Johnson E."/>
            <person name="Mukhopadhyay B."/>
            <person name="Anderson I."/>
            <person name="Woyke T."/>
        </authorList>
    </citation>
    <scope>NUCLEOTIDE SEQUENCE [LARGE SCALE GENOMIC DNA]</scope>
    <source>
        <strain evidence="2 3">6</strain>
    </source>
</reference>
<evidence type="ECO:0000259" key="1">
    <source>
        <dbReference type="PROSITE" id="PS50943"/>
    </source>
</evidence>